<reference evidence="12 13" key="1">
    <citation type="submission" date="2016-10" db="EMBL/GenBank/DDBJ databases">
        <title>Reductive evolution of mitochondrial metabolism and differential evolution of invasion-related proteins in Cryptosporidium.</title>
        <authorList>
            <person name="Liu S."/>
            <person name="Roellig D.M."/>
            <person name="Guo Y."/>
            <person name="Li N."/>
            <person name="Frace M.A."/>
            <person name="Tang K."/>
            <person name="Zhang L."/>
            <person name="Feng Y."/>
            <person name="Xiao L."/>
        </authorList>
    </citation>
    <scope>NUCLEOTIDE SEQUENCE [LARGE SCALE GENOMIC DNA]</scope>
    <source>
        <strain evidence="12">30847</strain>
    </source>
</reference>
<feature type="compositionally biased region" description="Low complexity" evidence="10">
    <location>
        <begin position="220"/>
        <end position="242"/>
    </location>
</feature>
<keyword evidence="9" id="KW-0175">Coiled coil</keyword>
<evidence type="ECO:0000256" key="3">
    <source>
        <dbReference type="ARBA" id="ARBA00022448"/>
    </source>
</evidence>
<dbReference type="GO" id="GO:0006405">
    <property type="term" value="P:RNA export from nucleus"/>
    <property type="evidence" value="ECO:0007669"/>
    <property type="project" value="TreeGrafter"/>
</dbReference>
<evidence type="ECO:0000256" key="8">
    <source>
        <dbReference type="ARBA" id="ARBA00023242"/>
    </source>
</evidence>
<dbReference type="Proteomes" id="UP000186804">
    <property type="component" value="Unassembled WGS sequence"/>
</dbReference>
<feature type="region of interest" description="Disordered" evidence="10">
    <location>
        <begin position="115"/>
        <end position="145"/>
    </location>
</feature>
<dbReference type="VEuPathDB" id="CryptoDB:cand_003410"/>
<keyword evidence="8" id="KW-0539">Nucleus</keyword>
<evidence type="ECO:0000256" key="4">
    <source>
        <dbReference type="ARBA" id="ARBA00022816"/>
    </source>
</evidence>
<keyword evidence="3" id="KW-0813">Transport</keyword>
<protein>
    <recommendedName>
        <fullName evidence="11">Nucleoporin NSP1-like C-terminal domain-containing protein</fullName>
    </recommendedName>
</protein>
<dbReference type="AlphaFoldDB" id="A0A1J4MJ41"/>
<evidence type="ECO:0000313" key="12">
    <source>
        <dbReference type="EMBL" id="OII73483.1"/>
    </source>
</evidence>
<evidence type="ECO:0000256" key="2">
    <source>
        <dbReference type="ARBA" id="ARBA00005911"/>
    </source>
</evidence>
<feature type="region of interest" description="Disordered" evidence="10">
    <location>
        <begin position="320"/>
        <end position="344"/>
    </location>
</feature>
<evidence type="ECO:0000256" key="6">
    <source>
        <dbReference type="ARBA" id="ARBA00023010"/>
    </source>
</evidence>
<keyword evidence="5" id="KW-0653">Protein transport</keyword>
<dbReference type="EMBL" id="LRBS01000103">
    <property type="protein sequence ID" value="OII73483.1"/>
    <property type="molecule type" value="Genomic_DNA"/>
</dbReference>
<dbReference type="GO" id="GO:0044613">
    <property type="term" value="C:nuclear pore central transport channel"/>
    <property type="evidence" value="ECO:0007669"/>
    <property type="project" value="TreeGrafter"/>
</dbReference>
<accession>A0A1J4MJ41</accession>
<organism evidence="12 13">
    <name type="scientific">Cryptosporidium andersoni</name>
    <dbReference type="NCBI Taxonomy" id="117008"/>
    <lineage>
        <taxon>Eukaryota</taxon>
        <taxon>Sar</taxon>
        <taxon>Alveolata</taxon>
        <taxon>Apicomplexa</taxon>
        <taxon>Conoidasida</taxon>
        <taxon>Coccidia</taxon>
        <taxon>Eucoccidiorida</taxon>
        <taxon>Eimeriorina</taxon>
        <taxon>Cryptosporidiidae</taxon>
        <taxon>Cryptosporidium</taxon>
    </lineage>
</organism>
<dbReference type="GO" id="GO:0051028">
    <property type="term" value="P:mRNA transport"/>
    <property type="evidence" value="ECO:0007669"/>
    <property type="project" value="UniProtKB-KW"/>
</dbReference>
<dbReference type="GeneID" id="92364526"/>
<dbReference type="Pfam" id="PF05064">
    <property type="entry name" value="Nsp1_C"/>
    <property type="match status" value="1"/>
</dbReference>
<keyword evidence="6" id="KW-0811">Translocation</keyword>
<keyword evidence="4" id="KW-0509">mRNA transport</keyword>
<dbReference type="PANTHER" id="PTHR12084">
    <property type="entry name" value="NUCLEAR PORE GLYCOPROTEIN P62-RELATED"/>
    <property type="match status" value="1"/>
</dbReference>
<feature type="region of interest" description="Disordered" evidence="10">
    <location>
        <begin position="213"/>
        <end position="259"/>
    </location>
</feature>
<dbReference type="GO" id="GO:0017056">
    <property type="term" value="F:structural constituent of nuclear pore"/>
    <property type="evidence" value="ECO:0007669"/>
    <property type="project" value="InterPro"/>
</dbReference>
<feature type="compositionally biased region" description="Low complexity" evidence="10">
    <location>
        <begin position="330"/>
        <end position="342"/>
    </location>
</feature>
<evidence type="ECO:0000256" key="9">
    <source>
        <dbReference type="SAM" id="Coils"/>
    </source>
</evidence>
<dbReference type="GO" id="GO:0005543">
    <property type="term" value="F:phospholipid binding"/>
    <property type="evidence" value="ECO:0007669"/>
    <property type="project" value="TreeGrafter"/>
</dbReference>
<evidence type="ECO:0000259" key="11">
    <source>
        <dbReference type="Pfam" id="PF05064"/>
    </source>
</evidence>
<comment type="caution">
    <text evidence="12">The sequence shown here is derived from an EMBL/GenBank/DDBJ whole genome shotgun (WGS) entry which is preliminary data.</text>
</comment>
<dbReference type="RefSeq" id="XP_067067140.1">
    <property type="nucleotide sequence ID" value="XM_067210587.1"/>
</dbReference>
<keyword evidence="13" id="KW-1185">Reference proteome</keyword>
<dbReference type="PANTHER" id="PTHR12084:SF0">
    <property type="entry name" value="NUCLEAR PORE GLYCOPROTEIN P62"/>
    <property type="match status" value="1"/>
</dbReference>
<sequence length="548" mass="58108">MFGPTNNTTNIFGNTSLNTSSDNKTPFNFGTNTVSNANSTSIFGTANQSSTSSTNLFGNIGANSSLNLQNGLLGSGLNSTLASTDQQQQKGLNLFGQQKSPGLGLQSTNTTSSQISAISSMNPPTTSNTGTTVDNNKPSLFGQSTLNNQAGTGISTNTILFGSTNNIQSVGTLNSGNNLFGSSNLSTSNSDSTAPGLSLTNLNSNFSNSLNVNGINNKASPDTTVTSSNDPSSSLNNPTSNLFGQSNTASSNNKIDQNSLFTGANTKSLSGNSYGTMGLPSASTNSESNKLASDNSNLFSSTLSSISGIESQAKSETSAKIDIAPINSKNDTNTNNTQGTNNSGQLSTALQLDVSTGASLQHERVDDVLKSWESRLAKQVKLFNKASSDVLAVDKAIITYTTLLYSIRSDQQEMKIRQETMDNRIDQIAQQQNSLASMLRNIEESLSRKLETNLGSGVSSDTSNAQYQNVRISAARANALSTELQEIEGQVDNLMRHLNSVHEKIYPNPLNQIVKILNLHQLTLQSIEDEAVNLKQKLTIAEDCLVRR</sequence>
<comment type="similarity">
    <text evidence="2">Belongs to the nucleoporin NSP1/NUP62 family.</text>
</comment>
<evidence type="ECO:0000256" key="5">
    <source>
        <dbReference type="ARBA" id="ARBA00022927"/>
    </source>
</evidence>
<evidence type="ECO:0000256" key="10">
    <source>
        <dbReference type="SAM" id="MobiDB-lite"/>
    </source>
</evidence>
<evidence type="ECO:0000256" key="7">
    <source>
        <dbReference type="ARBA" id="ARBA00023132"/>
    </source>
</evidence>
<dbReference type="InterPro" id="IPR026010">
    <property type="entry name" value="NSP1/NUP62"/>
</dbReference>
<name>A0A1J4MJ41_9CRYT</name>
<dbReference type="OrthoDB" id="344345at2759"/>
<feature type="domain" description="Nucleoporin NSP1-like C-terminal" evidence="11">
    <location>
        <begin position="358"/>
        <end position="453"/>
    </location>
</feature>
<feature type="coiled-coil region" evidence="9">
    <location>
        <begin position="477"/>
        <end position="544"/>
    </location>
</feature>
<keyword evidence="7" id="KW-0906">Nuclear pore complex</keyword>
<feature type="region of interest" description="Disordered" evidence="10">
    <location>
        <begin position="1"/>
        <end position="24"/>
    </location>
</feature>
<evidence type="ECO:0000313" key="13">
    <source>
        <dbReference type="Proteomes" id="UP000186804"/>
    </source>
</evidence>
<feature type="compositionally biased region" description="Polar residues" evidence="10">
    <location>
        <begin position="243"/>
        <end position="259"/>
    </location>
</feature>
<comment type="subcellular location">
    <subcellularLocation>
        <location evidence="1">Nucleus</location>
        <location evidence="1">Nuclear pore complex</location>
    </subcellularLocation>
</comment>
<evidence type="ECO:0000256" key="1">
    <source>
        <dbReference type="ARBA" id="ARBA00004567"/>
    </source>
</evidence>
<gene>
    <name evidence="12" type="ORF">cand_003410</name>
</gene>
<proteinExistence type="inferred from homology"/>
<dbReference type="GO" id="GO:0006606">
    <property type="term" value="P:protein import into nucleus"/>
    <property type="evidence" value="ECO:0007669"/>
    <property type="project" value="TreeGrafter"/>
</dbReference>
<dbReference type="InterPro" id="IPR007758">
    <property type="entry name" value="Nucleoporin_NSP1_C"/>
</dbReference>